<accession>A0ABM6RP62</accession>
<dbReference type="Gene3D" id="3.30.460.80">
    <property type="entry name" value="NADH:ubiquinone oxidoreductase, 30kDa subunit"/>
    <property type="match status" value="1"/>
</dbReference>
<reference evidence="3 4" key="1">
    <citation type="journal article" date="2019" name="Sci. Rep.">
        <title>Sulfobacillus thermotolerans: new insights into resistance and metabolic capacities of acidophilic chemolithotrophs.</title>
        <authorList>
            <person name="Panyushkina A.E."/>
            <person name="Babenko V.V."/>
            <person name="Nikitina A.S."/>
            <person name="Selezneva O.V."/>
            <person name="Tsaplina I.A."/>
            <person name="Letarova M.A."/>
            <person name="Kostryukova E.S."/>
            <person name="Letarov A.V."/>
        </authorList>
    </citation>
    <scope>NUCLEOTIDE SEQUENCE [LARGE SCALE GENOMIC DNA]</scope>
    <source>
        <strain evidence="3 4">Kr1</strain>
    </source>
</reference>
<dbReference type="InterPro" id="IPR001268">
    <property type="entry name" value="NADH_UbQ_OxRdtase_30kDa_su"/>
</dbReference>
<dbReference type="PANTHER" id="PTHR10884:SF14">
    <property type="entry name" value="NADH DEHYDROGENASE [UBIQUINONE] IRON-SULFUR PROTEIN 3, MITOCHONDRIAL"/>
    <property type="match status" value="1"/>
</dbReference>
<evidence type="ECO:0000313" key="4">
    <source>
        <dbReference type="Proteomes" id="UP000325292"/>
    </source>
</evidence>
<name>A0ABM6RP62_9FIRM</name>
<evidence type="ECO:0000256" key="1">
    <source>
        <dbReference type="ARBA" id="ARBA00007569"/>
    </source>
</evidence>
<evidence type="ECO:0000259" key="2">
    <source>
        <dbReference type="Pfam" id="PF00329"/>
    </source>
</evidence>
<dbReference type="Proteomes" id="UP000325292">
    <property type="component" value="Chromosome"/>
</dbReference>
<dbReference type="PANTHER" id="PTHR10884">
    <property type="entry name" value="NADH DEHYDROGENASE UBIQUINONE IRON-SULFUR PROTEIN 3"/>
    <property type="match status" value="1"/>
</dbReference>
<dbReference type="Pfam" id="PF00329">
    <property type="entry name" value="Complex1_30kDa"/>
    <property type="match status" value="1"/>
</dbReference>
<dbReference type="InterPro" id="IPR037232">
    <property type="entry name" value="NADH_quin_OxRdtase_su_C/D-like"/>
</dbReference>
<keyword evidence="4" id="KW-1185">Reference proteome</keyword>
<dbReference type="EMBL" id="CP019454">
    <property type="protein sequence ID" value="AUW93138.1"/>
    <property type="molecule type" value="Genomic_DNA"/>
</dbReference>
<protein>
    <recommendedName>
        <fullName evidence="2">NADH:ubiquinone oxidoreductase 30kDa subunit domain-containing protein</fullName>
    </recommendedName>
</protein>
<dbReference type="SUPFAM" id="SSF143243">
    <property type="entry name" value="Nqo5-like"/>
    <property type="match status" value="1"/>
</dbReference>
<sequence>MIKQSVSVDKLIETARHCLKEGFVYPVLHTAVDYETHLELIYILRNLEQGDDRILSVILDANAPSVPSLTPWIPGLIFQEREVYDLFGVSYDHHPHLTRLLLPDKFRGHPLRKHYTLAEGEVTS</sequence>
<dbReference type="RefSeq" id="WP_103376011.1">
    <property type="nucleotide sequence ID" value="NZ_CP133983.1"/>
</dbReference>
<organism evidence="3 4">
    <name type="scientific">Sulfobacillus thermotolerans</name>
    <dbReference type="NCBI Taxonomy" id="338644"/>
    <lineage>
        <taxon>Bacteria</taxon>
        <taxon>Bacillati</taxon>
        <taxon>Bacillota</taxon>
        <taxon>Clostridia</taxon>
        <taxon>Eubacteriales</taxon>
        <taxon>Clostridiales Family XVII. Incertae Sedis</taxon>
        <taxon>Sulfobacillus</taxon>
    </lineage>
</organism>
<evidence type="ECO:0000313" key="3">
    <source>
        <dbReference type="EMBL" id="AUW93138.1"/>
    </source>
</evidence>
<feature type="domain" description="NADH:ubiquinone oxidoreductase 30kDa subunit" evidence="2">
    <location>
        <begin position="6"/>
        <end position="119"/>
    </location>
</feature>
<proteinExistence type="inferred from homology"/>
<gene>
    <name evidence="3" type="ORF">BXT84_03530</name>
</gene>
<comment type="similarity">
    <text evidence="1">Belongs to the complex I 30 kDa subunit family.</text>
</comment>